<dbReference type="RefSeq" id="WP_169860604.1">
    <property type="nucleotide sequence ID" value="NZ_CP053021.1"/>
</dbReference>
<dbReference type="Proteomes" id="UP000502611">
    <property type="component" value="Chromosome"/>
</dbReference>
<evidence type="ECO:0000313" key="1">
    <source>
        <dbReference type="EMBL" id="QJR01943.1"/>
    </source>
</evidence>
<gene>
    <name evidence="1" type="ORF">HH800_06860</name>
</gene>
<accession>A0A6M4G6Q5</accession>
<reference evidence="1 2" key="1">
    <citation type="submission" date="2020-04" db="EMBL/GenBank/DDBJ databases">
        <title>The Whole Genome Analysis of High salt-tolerant Sphingobium yanoikuyae YC-XJ2 with Aryl organophosphorus flame retardants (aryl-OPFRs)-degrading capacity and characteristics of Related phosphotriesterase.</title>
        <authorList>
            <person name="Li X."/>
        </authorList>
    </citation>
    <scope>NUCLEOTIDE SEQUENCE [LARGE SCALE GENOMIC DNA]</scope>
    <source>
        <strain evidence="1 2">YC-XJ2</strain>
    </source>
</reference>
<proteinExistence type="predicted"/>
<dbReference type="AlphaFoldDB" id="A0A6M4G6Q5"/>
<sequence length="172" mass="19172">MHTDLVTYNDVLDITVHLGQLKALVTDSVINGARVIATTEYTLIHHRCFIISAHREDDGLSISGDMMALAAWTMLLPDEVRPDHLVPDEWEAAIPFPTGFLALRPTTITSRHVPAPNFHHVFRGEAVSSAVNWLLGDDRFAHGRDYLLADDMTWIGLTDDCADLLWSPEETA</sequence>
<name>A0A6M4G6Q5_SPHYA</name>
<organism evidence="1 2">
    <name type="scientific">Sphingobium yanoikuyae</name>
    <name type="common">Sphingomonas yanoikuyae</name>
    <dbReference type="NCBI Taxonomy" id="13690"/>
    <lineage>
        <taxon>Bacteria</taxon>
        <taxon>Pseudomonadati</taxon>
        <taxon>Pseudomonadota</taxon>
        <taxon>Alphaproteobacteria</taxon>
        <taxon>Sphingomonadales</taxon>
        <taxon>Sphingomonadaceae</taxon>
        <taxon>Sphingobium</taxon>
    </lineage>
</organism>
<evidence type="ECO:0000313" key="2">
    <source>
        <dbReference type="Proteomes" id="UP000502611"/>
    </source>
</evidence>
<dbReference type="EMBL" id="CP053021">
    <property type="protein sequence ID" value="QJR01943.1"/>
    <property type="molecule type" value="Genomic_DNA"/>
</dbReference>
<protein>
    <submittedName>
        <fullName evidence="1">Uncharacterized protein</fullName>
    </submittedName>
</protein>